<dbReference type="Gene3D" id="1.10.555.10">
    <property type="entry name" value="Rho GTPase activation protein"/>
    <property type="match status" value="1"/>
</dbReference>
<dbReference type="AlphaFoldDB" id="A0A3B4FEV0"/>
<evidence type="ECO:0000256" key="2">
    <source>
        <dbReference type="SAM" id="MobiDB-lite"/>
    </source>
</evidence>
<organism evidence="4">
    <name type="scientific">Pundamilia nyererei</name>
    <dbReference type="NCBI Taxonomy" id="303518"/>
    <lineage>
        <taxon>Eukaryota</taxon>
        <taxon>Metazoa</taxon>
        <taxon>Chordata</taxon>
        <taxon>Craniata</taxon>
        <taxon>Vertebrata</taxon>
        <taxon>Euteleostomi</taxon>
        <taxon>Actinopterygii</taxon>
        <taxon>Neopterygii</taxon>
        <taxon>Teleostei</taxon>
        <taxon>Neoteleostei</taxon>
        <taxon>Acanthomorphata</taxon>
        <taxon>Ovalentaria</taxon>
        <taxon>Cichlomorphae</taxon>
        <taxon>Cichliformes</taxon>
        <taxon>Cichlidae</taxon>
        <taxon>African cichlids</taxon>
        <taxon>Pseudocrenilabrinae</taxon>
        <taxon>Haplochromini</taxon>
        <taxon>Pundamilia</taxon>
    </lineage>
</organism>
<name>A0A3B4FEV0_9CICH</name>
<dbReference type="InterPro" id="IPR057323">
    <property type="entry name" value="RHG40/28/18_ubiquitin"/>
</dbReference>
<feature type="compositionally biased region" description="Low complexity" evidence="2">
    <location>
        <begin position="1"/>
        <end position="13"/>
    </location>
</feature>
<dbReference type="GO" id="GO:0051056">
    <property type="term" value="P:regulation of small GTPase mediated signal transduction"/>
    <property type="evidence" value="ECO:0007669"/>
    <property type="project" value="TreeGrafter"/>
</dbReference>
<dbReference type="GO" id="GO:0030833">
    <property type="term" value="P:regulation of actin filament polymerization"/>
    <property type="evidence" value="ECO:0007669"/>
    <property type="project" value="TreeGrafter"/>
</dbReference>
<evidence type="ECO:0000256" key="1">
    <source>
        <dbReference type="ARBA" id="ARBA00022468"/>
    </source>
</evidence>
<dbReference type="SUPFAM" id="SSF48350">
    <property type="entry name" value="GTPase activation domain, GAP"/>
    <property type="match status" value="1"/>
</dbReference>
<dbReference type="GO" id="GO:0005737">
    <property type="term" value="C:cytoplasm"/>
    <property type="evidence" value="ECO:0007669"/>
    <property type="project" value="TreeGrafter"/>
</dbReference>
<dbReference type="SMART" id="SM00324">
    <property type="entry name" value="RhoGAP"/>
    <property type="match status" value="1"/>
</dbReference>
<evidence type="ECO:0000259" key="3">
    <source>
        <dbReference type="PROSITE" id="PS50238"/>
    </source>
</evidence>
<feature type="compositionally biased region" description="Acidic residues" evidence="2">
    <location>
        <begin position="32"/>
        <end position="43"/>
    </location>
</feature>
<sequence length="572" mass="65469">MLSSSTTSNSTTSDPKHVALETYWREVHSIEEEKDGEEEEEEDERKSMDEVELEEAWLTDAGLASLVTGLPLADEVPPPAEVLLSTLTHQQATTVRKRLDNYNETLKKRNRQPIRDVRDIFTEVGHKHRNAFYIKCKTNVQLMQPDWVLRDSPYSEGVAEHKRGKACWDCLRFHRDNNSELQFASIPPSQGLSCAGDLSSRDLTQLCFISHIELTTFLMTLGIHTKRTRPPRCRNRDSGVFGVPLNTLLEKDRKKFPGVKVPVVFQKLLCILEQTGLLTEGILRVPASAARVKCLRRELDRCYEGFDWSALRQVDASSLLKLFIRELPTPLLTHTHLSTYRIPSELHQVQALQLLTLLLPEANREILRALLVFLRMVVSHQDQNRMSLWNVSMVMAPNLFRRHHGNKRSIAKRDEMEEAVGGAQLIRLMIIHQDLIWTVPKFLLSQVRQMNQVSIQKHPESTKAKTRLVKDHRHAGQSPGSACCLFVSLQITELCEGVIRVHAPLHTKISMVIQLEEQTTAKDITSRFECENSPVQHLYEVGGNICERRLHPDCVLLDVYRVNPHCDWLIKP</sequence>
<dbReference type="GeneTree" id="ENSGT00940000158929"/>
<dbReference type="Pfam" id="PF25442">
    <property type="entry name" value="Ubiquitin_RHG40_C"/>
    <property type="match status" value="1"/>
</dbReference>
<dbReference type="FunFam" id="1.10.555.10:FF:000118">
    <property type="entry name" value="Rho GTPase activating protein 28"/>
    <property type="match status" value="1"/>
</dbReference>
<dbReference type="GO" id="GO:0051497">
    <property type="term" value="P:negative regulation of stress fiber assembly"/>
    <property type="evidence" value="ECO:0007669"/>
    <property type="project" value="TreeGrafter"/>
</dbReference>
<dbReference type="GO" id="GO:0007165">
    <property type="term" value="P:signal transduction"/>
    <property type="evidence" value="ECO:0007669"/>
    <property type="project" value="InterPro"/>
</dbReference>
<reference evidence="4" key="1">
    <citation type="submission" date="2023-09" db="UniProtKB">
        <authorList>
            <consortium name="Ensembl"/>
        </authorList>
    </citation>
    <scope>IDENTIFICATION</scope>
</reference>
<protein>
    <submittedName>
        <fullName evidence="4">Rho GTPase-activating protein 28-like</fullName>
    </submittedName>
</protein>
<gene>
    <name evidence="4" type="primary">ARHGAP28</name>
</gene>
<dbReference type="Ensembl" id="ENSPNYT00000007821.1">
    <property type="protein sequence ID" value="ENSPNYP00000007636.1"/>
    <property type="gene ID" value="ENSPNYG00000005788.1"/>
</dbReference>
<dbReference type="PANTHER" id="PTHR14963:SF5">
    <property type="entry name" value="RHO GTPASE-ACTIVATING PROTEIN 28"/>
    <property type="match status" value="1"/>
</dbReference>
<accession>A0A3B4FEV0</accession>
<dbReference type="GO" id="GO:0005096">
    <property type="term" value="F:GTPase activator activity"/>
    <property type="evidence" value="ECO:0007669"/>
    <property type="project" value="UniProtKB-KW"/>
</dbReference>
<feature type="region of interest" description="Disordered" evidence="2">
    <location>
        <begin position="1"/>
        <end position="20"/>
    </location>
</feature>
<dbReference type="Pfam" id="PF00620">
    <property type="entry name" value="RhoGAP"/>
    <property type="match status" value="1"/>
</dbReference>
<keyword evidence="1" id="KW-0343">GTPase activation</keyword>
<evidence type="ECO:0000313" key="4">
    <source>
        <dbReference type="Ensembl" id="ENSPNYP00000007636.1"/>
    </source>
</evidence>
<proteinExistence type="predicted"/>
<feature type="domain" description="Rho-GAP" evidence="3">
    <location>
        <begin position="243"/>
        <end position="437"/>
    </location>
</feature>
<dbReference type="PANTHER" id="PTHR14963">
    <property type="entry name" value="RHO GTPASE ACTIVATING PROTEIN 18,19-RELATED"/>
    <property type="match status" value="1"/>
</dbReference>
<dbReference type="PROSITE" id="PS50238">
    <property type="entry name" value="RHOGAP"/>
    <property type="match status" value="1"/>
</dbReference>
<feature type="region of interest" description="Disordered" evidence="2">
    <location>
        <begin position="27"/>
        <end position="50"/>
    </location>
</feature>
<dbReference type="InterPro" id="IPR000198">
    <property type="entry name" value="RhoGAP_dom"/>
</dbReference>
<dbReference type="InterPro" id="IPR008936">
    <property type="entry name" value="Rho_GTPase_activation_prot"/>
</dbReference>